<feature type="domain" description="FAD-binding FR-type" evidence="16">
    <location>
        <begin position="49"/>
        <end position="153"/>
    </location>
</feature>
<keyword evidence="10 14" id="KW-0520">NAD</keyword>
<dbReference type="InterPro" id="IPR017927">
    <property type="entry name" value="FAD-bd_FR_type"/>
</dbReference>
<dbReference type="InterPro" id="IPR039261">
    <property type="entry name" value="FNR_nucleotide-bd"/>
</dbReference>
<dbReference type="InterPro" id="IPR001709">
    <property type="entry name" value="Flavoprot_Pyr_Nucl_cyt_Rdtase"/>
</dbReference>
<keyword evidence="5 15" id="KW-0812">Transmembrane</keyword>
<accession>A0ABR4NRV9</accession>
<dbReference type="InterPro" id="IPR008333">
    <property type="entry name" value="Cbr1-like_FAD-bd_dom"/>
</dbReference>
<evidence type="ECO:0000256" key="11">
    <source>
        <dbReference type="ARBA" id="ARBA00023128"/>
    </source>
</evidence>
<dbReference type="EMBL" id="JBEVYD010000008">
    <property type="protein sequence ID" value="KAL3230952.1"/>
    <property type="molecule type" value="Genomic_DNA"/>
</dbReference>
<dbReference type="Pfam" id="PF00175">
    <property type="entry name" value="NAD_binding_1"/>
    <property type="match status" value="1"/>
</dbReference>
<dbReference type="Gene3D" id="3.40.50.80">
    <property type="entry name" value="Nucleotide-binding domain of ferredoxin-NADP reductase (FNR) module"/>
    <property type="match status" value="1"/>
</dbReference>
<evidence type="ECO:0000256" key="2">
    <source>
        <dbReference type="ARBA" id="ARBA00004572"/>
    </source>
</evidence>
<evidence type="ECO:0000256" key="15">
    <source>
        <dbReference type="SAM" id="Phobius"/>
    </source>
</evidence>
<organism evidence="17 18">
    <name type="scientific">Nakaseomyces bracarensis</name>
    <dbReference type="NCBI Taxonomy" id="273131"/>
    <lineage>
        <taxon>Eukaryota</taxon>
        <taxon>Fungi</taxon>
        <taxon>Dikarya</taxon>
        <taxon>Ascomycota</taxon>
        <taxon>Saccharomycotina</taxon>
        <taxon>Saccharomycetes</taxon>
        <taxon>Saccharomycetales</taxon>
        <taxon>Saccharomycetaceae</taxon>
        <taxon>Nakaseomyces</taxon>
    </lineage>
</organism>
<keyword evidence="18" id="KW-1185">Reference proteome</keyword>
<evidence type="ECO:0000259" key="16">
    <source>
        <dbReference type="PROSITE" id="PS51384"/>
    </source>
</evidence>
<keyword evidence="9 14" id="KW-0560">Oxidoreductase</keyword>
<proteinExistence type="inferred from homology"/>
<evidence type="ECO:0000256" key="7">
    <source>
        <dbReference type="ARBA" id="ARBA00022827"/>
    </source>
</evidence>
<evidence type="ECO:0000256" key="13">
    <source>
        <dbReference type="ARBA" id="ARBA00047682"/>
    </source>
</evidence>
<sequence>MFIARYARQSPKIVPYAVGAIAIGVGVAFLSSKASTVINDSSKAFNGGWKWIDLELEKVVDESHDSKRFFFKLPTDDSASGLKLASALLTRIKTRFGFPIIRPYTPINDMEDKGYIEFLIKHYEGGKMTDHLFNMKPKDTLSFQGPIATWEWKANSYDSLTLIGGGAGITPLYQLIRNIAKNPEDKTKINLYYGNKTPNDILLKKELDEIQRRYPDKVKVTYFVDNDPTGKFEGNVGYITKDFLAENAPGPTENTIVFVCGPPPLMDSISGQKRNIFMQGPLNGALKELGYSSDQVFKF</sequence>
<dbReference type="Gene3D" id="2.40.30.10">
    <property type="entry name" value="Translation factors"/>
    <property type="match status" value="1"/>
</dbReference>
<gene>
    <name evidence="17" type="ORF">RNJ44_00591</name>
</gene>
<name>A0ABR4NRV9_9SACH</name>
<comment type="subcellular location">
    <subcellularLocation>
        <location evidence="2">Mitochondrion outer membrane</location>
        <topology evidence="2">Single-pass membrane protein</topology>
    </subcellularLocation>
</comment>
<evidence type="ECO:0000256" key="5">
    <source>
        <dbReference type="ARBA" id="ARBA00022692"/>
    </source>
</evidence>
<dbReference type="PRINTS" id="PR00406">
    <property type="entry name" value="CYTB5RDTASE"/>
</dbReference>
<evidence type="ECO:0000256" key="6">
    <source>
        <dbReference type="ARBA" id="ARBA00022787"/>
    </source>
</evidence>
<keyword evidence="7 14" id="KW-0274">FAD</keyword>
<keyword evidence="8 15" id="KW-1133">Transmembrane helix</keyword>
<keyword evidence="11" id="KW-0496">Mitochondrion</keyword>
<evidence type="ECO:0000256" key="9">
    <source>
        <dbReference type="ARBA" id="ARBA00023002"/>
    </source>
</evidence>
<keyword evidence="4 14" id="KW-0285">Flavoprotein</keyword>
<dbReference type="CDD" id="cd06183">
    <property type="entry name" value="cyt_b5_reduct_like"/>
    <property type="match status" value="1"/>
</dbReference>
<evidence type="ECO:0000256" key="4">
    <source>
        <dbReference type="ARBA" id="ARBA00022630"/>
    </source>
</evidence>
<feature type="transmembrane region" description="Helical" evidence="15">
    <location>
        <begin position="12"/>
        <end position="31"/>
    </location>
</feature>
<keyword evidence="6" id="KW-1000">Mitochondrion outer membrane</keyword>
<dbReference type="PANTHER" id="PTHR19370">
    <property type="entry name" value="NADH-CYTOCHROME B5 REDUCTASE"/>
    <property type="match status" value="1"/>
</dbReference>
<evidence type="ECO:0000256" key="12">
    <source>
        <dbReference type="ARBA" id="ARBA00023136"/>
    </source>
</evidence>
<dbReference type="SUPFAM" id="SSF63380">
    <property type="entry name" value="Riboflavin synthase domain-like"/>
    <property type="match status" value="1"/>
</dbReference>
<comment type="catalytic activity">
    <reaction evidence="13 14">
        <text>2 Fe(III)-[cytochrome b5] + NADH = 2 Fe(II)-[cytochrome b5] + NAD(+) + H(+)</text>
        <dbReference type="Rhea" id="RHEA:46680"/>
        <dbReference type="Rhea" id="RHEA-COMP:10438"/>
        <dbReference type="Rhea" id="RHEA-COMP:10439"/>
        <dbReference type="ChEBI" id="CHEBI:15378"/>
        <dbReference type="ChEBI" id="CHEBI:29033"/>
        <dbReference type="ChEBI" id="CHEBI:29034"/>
        <dbReference type="ChEBI" id="CHEBI:57540"/>
        <dbReference type="ChEBI" id="CHEBI:57945"/>
        <dbReference type="EC" id="1.6.2.2"/>
    </reaction>
</comment>
<dbReference type="PRINTS" id="PR00371">
    <property type="entry name" value="FPNCR"/>
</dbReference>
<evidence type="ECO:0000256" key="1">
    <source>
        <dbReference type="ARBA" id="ARBA00001974"/>
    </source>
</evidence>
<evidence type="ECO:0000256" key="8">
    <source>
        <dbReference type="ARBA" id="ARBA00022989"/>
    </source>
</evidence>
<comment type="caution">
    <text evidence="17">The sequence shown here is derived from an EMBL/GenBank/DDBJ whole genome shotgun (WGS) entry which is preliminary data.</text>
</comment>
<evidence type="ECO:0000256" key="3">
    <source>
        <dbReference type="ARBA" id="ARBA00006105"/>
    </source>
</evidence>
<dbReference type="SUPFAM" id="SSF52343">
    <property type="entry name" value="Ferredoxin reductase-like, C-terminal NADP-linked domain"/>
    <property type="match status" value="1"/>
</dbReference>
<dbReference type="InterPro" id="IPR001433">
    <property type="entry name" value="OxRdtase_FAD/NAD-bd"/>
</dbReference>
<reference evidence="17 18" key="1">
    <citation type="submission" date="2024-05" db="EMBL/GenBank/DDBJ databases">
        <title>Long read based assembly of the Candida bracarensis genome reveals expanded adhesin content.</title>
        <authorList>
            <person name="Marcet-Houben M."/>
            <person name="Ksiezopolska E."/>
            <person name="Gabaldon T."/>
        </authorList>
    </citation>
    <scope>NUCLEOTIDE SEQUENCE [LARGE SCALE GENOMIC DNA]</scope>
    <source>
        <strain evidence="17 18">CBM6</strain>
    </source>
</reference>
<comment type="cofactor">
    <cofactor evidence="1 14">
        <name>FAD</name>
        <dbReference type="ChEBI" id="CHEBI:57692"/>
    </cofactor>
</comment>
<dbReference type="PANTHER" id="PTHR19370:SF171">
    <property type="entry name" value="NADH-CYTOCHROME B5 REDUCTASE 2"/>
    <property type="match status" value="1"/>
</dbReference>
<evidence type="ECO:0000256" key="10">
    <source>
        <dbReference type="ARBA" id="ARBA00023027"/>
    </source>
</evidence>
<evidence type="ECO:0000313" key="18">
    <source>
        <dbReference type="Proteomes" id="UP001623330"/>
    </source>
</evidence>
<dbReference type="EC" id="1.6.2.2" evidence="14"/>
<evidence type="ECO:0000256" key="14">
    <source>
        <dbReference type="RuleBase" id="RU361226"/>
    </source>
</evidence>
<dbReference type="InterPro" id="IPR001834">
    <property type="entry name" value="CBR-like"/>
</dbReference>
<keyword evidence="12 15" id="KW-0472">Membrane</keyword>
<comment type="similarity">
    <text evidence="3 14">Belongs to the flavoprotein pyridine nucleotide cytochrome reductase family.</text>
</comment>
<dbReference type="InterPro" id="IPR017938">
    <property type="entry name" value="Riboflavin_synthase-like_b-brl"/>
</dbReference>
<evidence type="ECO:0000313" key="17">
    <source>
        <dbReference type="EMBL" id="KAL3230952.1"/>
    </source>
</evidence>
<dbReference type="Proteomes" id="UP001623330">
    <property type="component" value="Unassembled WGS sequence"/>
</dbReference>
<protein>
    <recommendedName>
        <fullName evidence="14">NADH-cytochrome b5 reductase</fullName>
        <ecNumber evidence="14">1.6.2.2</ecNumber>
    </recommendedName>
</protein>
<dbReference type="PROSITE" id="PS51384">
    <property type="entry name" value="FAD_FR"/>
    <property type="match status" value="1"/>
</dbReference>
<dbReference type="Pfam" id="PF00970">
    <property type="entry name" value="FAD_binding_6"/>
    <property type="match status" value="1"/>
</dbReference>